<sequence length="300" mass="32831">MPQATLLSYLSKPTATSASSRDHSNANGQTPIHVKASAACLTPPIASDRLSIINRLEKQSSSIATTIPTPTGPSVQNTKDSESNGTEIEPACKTLLVDARNGFSNSDTFSQIITIPHLPEAIITPIQQSHLPAIQRLTSTTLPVHYNQSYFTSTLTDERVAQLSRVVLYSSTPVGWIRCRLEPCSPNTDMSVRSQIYIQALALLAPYRSLGLGVILLNAVLSTTAAMSPGMTCIYAHVWEKNEDALVCLGLPERGLYEWSWMDPEASHDEDQDQLKNLCRQNPVASSLRIRQRSDSTAQR</sequence>
<dbReference type="CDD" id="cd04301">
    <property type="entry name" value="NAT_SF"/>
    <property type="match status" value="1"/>
</dbReference>
<dbReference type="InterPro" id="IPR016181">
    <property type="entry name" value="Acyl_CoA_acyltransferase"/>
</dbReference>
<gene>
    <name evidence="5" type="ORF">LTR25_007027</name>
</gene>
<feature type="compositionally biased region" description="Polar residues" evidence="3">
    <location>
        <begin position="75"/>
        <end position="86"/>
    </location>
</feature>
<dbReference type="PANTHER" id="PTHR42919">
    <property type="entry name" value="N-ALPHA-ACETYLTRANSFERASE"/>
    <property type="match status" value="1"/>
</dbReference>
<dbReference type="GO" id="GO:0031415">
    <property type="term" value="C:NatA complex"/>
    <property type="evidence" value="ECO:0007669"/>
    <property type="project" value="TreeGrafter"/>
</dbReference>
<dbReference type="GO" id="GO:0007064">
    <property type="term" value="P:mitotic sister chromatid cohesion"/>
    <property type="evidence" value="ECO:0007669"/>
    <property type="project" value="TreeGrafter"/>
</dbReference>
<dbReference type="PROSITE" id="PS51186">
    <property type="entry name" value="GNAT"/>
    <property type="match status" value="1"/>
</dbReference>
<protein>
    <recommendedName>
        <fullName evidence="4">N-acetyltransferase domain-containing protein</fullName>
    </recommendedName>
</protein>
<dbReference type="PANTHER" id="PTHR42919:SF8">
    <property type="entry name" value="N-ALPHA-ACETYLTRANSFERASE 50"/>
    <property type="match status" value="1"/>
</dbReference>
<evidence type="ECO:0000256" key="3">
    <source>
        <dbReference type="SAM" id="MobiDB-lite"/>
    </source>
</evidence>
<evidence type="ECO:0000313" key="6">
    <source>
        <dbReference type="Proteomes" id="UP001345827"/>
    </source>
</evidence>
<evidence type="ECO:0000256" key="2">
    <source>
        <dbReference type="ARBA" id="ARBA00023315"/>
    </source>
</evidence>
<reference evidence="5 6" key="1">
    <citation type="submission" date="2023-06" db="EMBL/GenBank/DDBJ databases">
        <title>Black Yeasts Isolated from many extreme environments.</title>
        <authorList>
            <person name="Coleine C."/>
            <person name="Stajich J.E."/>
            <person name="Selbmann L."/>
        </authorList>
    </citation>
    <scope>NUCLEOTIDE SEQUENCE [LARGE SCALE GENOMIC DNA]</scope>
    <source>
        <strain evidence="5 6">CCFEE 5887</strain>
    </source>
</reference>
<dbReference type="EMBL" id="JAXLQG010000012">
    <property type="protein sequence ID" value="KAK5534047.1"/>
    <property type="molecule type" value="Genomic_DNA"/>
</dbReference>
<keyword evidence="1" id="KW-0808">Transferase</keyword>
<dbReference type="InterPro" id="IPR051556">
    <property type="entry name" value="N-term/lysine_N-AcTrnsfr"/>
</dbReference>
<comment type="caution">
    <text evidence="5">The sequence shown here is derived from an EMBL/GenBank/DDBJ whole genome shotgun (WGS) entry which is preliminary data.</text>
</comment>
<keyword evidence="6" id="KW-1185">Reference proteome</keyword>
<feature type="domain" description="N-acetyltransferase" evidence="4">
    <location>
        <begin position="121"/>
        <end position="267"/>
    </location>
</feature>
<evidence type="ECO:0000256" key="1">
    <source>
        <dbReference type="ARBA" id="ARBA00022679"/>
    </source>
</evidence>
<dbReference type="GO" id="GO:0016747">
    <property type="term" value="F:acyltransferase activity, transferring groups other than amino-acyl groups"/>
    <property type="evidence" value="ECO:0007669"/>
    <property type="project" value="InterPro"/>
</dbReference>
<proteinExistence type="predicted"/>
<dbReference type="Pfam" id="PF00583">
    <property type="entry name" value="Acetyltransf_1"/>
    <property type="match status" value="1"/>
</dbReference>
<feature type="region of interest" description="Disordered" evidence="3">
    <location>
        <begin position="1"/>
        <end position="29"/>
    </location>
</feature>
<accession>A0AAV9Q301</accession>
<organism evidence="5 6">
    <name type="scientific">Vermiconidia calcicola</name>
    <dbReference type="NCBI Taxonomy" id="1690605"/>
    <lineage>
        <taxon>Eukaryota</taxon>
        <taxon>Fungi</taxon>
        <taxon>Dikarya</taxon>
        <taxon>Ascomycota</taxon>
        <taxon>Pezizomycotina</taxon>
        <taxon>Dothideomycetes</taxon>
        <taxon>Dothideomycetidae</taxon>
        <taxon>Mycosphaerellales</taxon>
        <taxon>Extremaceae</taxon>
        <taxon>Vermiconidia</taxon>
    </lineage>
</organism>
<evidence type="ECO:0000313" key="5">
    <source>
        <dbReference type="EMBL" id="KAK5534047.1"/>
    </source>
</evidence>
<evidence type="ECO:0000259" key="4">
    <source>
        <dbReference type="PROSITE" id="PS51186"/>
    </source>
</evidence>
<name>A0AAV9Q301_9PEZI</name>
<dbReference type="Proteomes" id="UP001345827">
    <property type="component" value="Unassembled WGS sequence"/>
</dbReference>
<dbReference type="AlphaFoldDB" id="A0AAV9Q301"/>
<dbReference type="SUPFAM" id="SSF55729">
    <property type="entry name" value="Acyl-CoA N-acyltransferases (Nat)"/>
    <property type="match status" value="1"/>
</dbReference>
<dbReference type="Gene3D" id="3.40.630.30">
    <property type="match status" value="1"/>
</dbReference>
<feature type="compositionally biased region" description="Low complexity" evidence="3">
    <location>
        <begin position="61"/>
        <end position="74"/>
    </location>
</feature>
<keyword evidence="2" id="KW-0012">Acyltransferase</keyword>
<dbReference type="InterPro" id="IPR000182">
    <property type="entry name" value="GNAT_dom"/>
</dbReference>
<feature type="region of interest" description="Disordered" evidence="3">
    <location>
        <begin position="61"/>
        <end position="86"/>
    </location>
</feature>